<dbReference type="Proteomes" id="UP001589776">
    <property type="component" value="Unassembled WGS sequence"/>
</dbReference>
<dbReference type="PANTHER" id="PTHR43585:SF2">
    <property type="entry name" value="ATP-GRASP ENZYME FSQD"/>
    <property type="match status" value="1"/>
</dbReference>
<dbReference type="Gene3D" id="3.30.470.20">
    <property type="entry name" value="ATP-grasp fold, B domain"/>
    <property type="match status" value="1"/>
</dbReference>
<evidence type="ECO:0000256" key="1">
    <source>
        <dbReference type="ARBA" id="ARBA00022598"/>
    </source>
</evidence>
<dbReference type="InterPro" id="IPR052032">
    <property type="entry name" value="ATP-dep_AA_Ligase"/>
</dbReference>
<gene>
    <name evidence="6" type="ORF">ACFFK0_19200</name>
</gene>
<dbReference type="EMBL" id="JBHLWN010000076">
    <property type="protein sequence ID" value="MFC0214561.1"/>
    <property type="molecule type" value="Genomic_DNA"/>
</dbReference>
<keyword evidence="1" id="KW-0436">Ligase</keyword>
<dbReference type="InterPro" id="IPR013815">
    <property type="entry name" value="ATP_grasp_subdomain_1"/>
</dbReference>
<keyword evidence="7" id="KW-1185">Reference proteome</keyword>
<dbReference type="InterPro" id="IPR011761">
    <property type="entry name" value="ATP-grasp"/>
</dbReference>
<dbReference type="Gene3D" id="3.40.50.20">
    <property type="match status" value="1"/>
</dbReference>
<dbReference type="PROSITE" id="PS50975">
    <property type="entry name" value="ATP_GRASP"/>
    <property type="match status" value="1"/>
</dbReference>
<keyword evidence="2 4" id="KW-0547">Nucleotide-binding</keyword>
<dbReference type="Pfam" id="PF13535">
    <property type="entry name" value="ATP-grasp_4"/>
    <property type="match status" value="1"/>
</dbReference>
<reference evidence="6 7" key="1">
    <citation type="submission" date="2024-09" db="EMBL/GenBank/DDBJ databases">
        <authorList>
            <person name="Sun Q."/>
            <person name="Mori K."/>
        </authorList>
    </citation>
    <scope>NUCLEOTIDE SEQUENCE [LARGE SCALE GENOMIC DNA]</scope>
    <source>
        <strain evidence="6 7">CCM 7759</strain>
    </source>
</reference>
<evidence type="ECO:0000313" key="6">
    <source>
        <dbReference type="EMBL" id="MFC0214561.1"/>
    </source>
</evidence>
<protein>
    <submittedName>
        <fullName evidence="6">Acetyl-CoA carboxylase biotin carboxylase subunit family protein</fullName>
    </submittedName>
</protein>
<evidence type="ECO:0000313" key="7">
    <source>
        <dbReference type="Proteomes" id="UP001589776"/>
    </source>
</evidence>
<keyword evidence="3 4" id="KW-0067">ATP-binding</keyword>
<evidence type="ECO:0000256" key="4">
    <source>
        <dbReference type="PROSITE-ProRule" id="PRU00409"/>
    </source>
</evidence>
<evidence type="ECO:0000256" key="3">
    <source>
        <dbReference type="ARBA" id="ARBA00022840"/>
    </source>
</evidence>
<dbReference type="Gene3D" id="3.30.1490.20">
    <property type="entry name" value="ATP-grasp fold, A domain"/>
    <property type="match status" value="1"/>
</dbReference>
<sequence>MMNFVFFSPHFPAYCAEFCYHLNHCGARVLGIGDVEYDALGDKLKQSLTEYRKVDHLEDYDAVLRTVGYYIHKYGKIDRFESLNEHWLELEAAIRTDFHIPGTKLDFIANLKQKSKMDKYFLKSGVKAIRSLTSLSRMSKVKQFAAEVGYPLVVKPNQGAGAHMTYKLDNERELEQFIKNKPADVEFILQEYIDGVLHTYDGLVNKDGEVVFAASHVFPHSIMDAVNTNDHFHYYCLKEVSPDIEDAGRRVIQAYGIKERFFHLEFFKSKRDGTIIGLEVNMRPPGTWMTDAINYSYDMDIYKQWATMVVHNRVDGPFIGKYYTGFASRKPHLEYEYEHHDIVDQLGERLVRHEPIVGVPSKTRGNYAYQFRSSSLDVVKDMAAYIQAVRAYAEVTT</sequence>
<feature type="domain" description="ATP-grasp" evidence="5">
    <location>
        <begin position="118"/>
        <end position="310"/>
    </location>
</feature>
<dbReference type="SUPFAM" id="SSF56059">
    <property type="entry name" value="Glutathione synthetase ATP-binding domain-like"/>
    <property type="match status" value="1"/>
</dbReference>
<accession>A0ABV6DPH5</accession>
<evidence type="ECO:0000256" key="2">
    <source>
        <dbReference type="ARBA" id="ARBA00022741"/>
    </source>
</evidence>
<name>A0ABV6DPH5_9BACL</name>
<evidence type="ECO:0000259" key="5">
    <source>
        <dbReference type="PROSITE" id="PS50975"/>
    </source>
</evidence>
<organism evidence="6 7">
    <name type="scientific">Paenibacillus chartarius</name>
    <dbReference type="NCBI Taxonomy" id="747481"/>
    <lineage>
        <taxon>Bacteria</taxon>
        <taxon>Bacillati</taxon>
        <taxon>Bacillota</taxon>
        <taxon>Bacilli</taxon>
        <taxon>Bacillales</taxon>
        <taxon>Paenibacillaceae</taxon>
        <taxon>Paenibacillus</taxon>
    </lineage>
</organism>
<proteinExistence type="predicted"/>
<dbReference type="PANTHER" id="PTHR43585">
    <property type="entry name" value="FUMIPYRROLE BIOSYNTHESIS PROTEIN C"/>
    <property type="match status" value="1"/>
</dbReference>
<dbReference type="RefSeq" id="WP_377471951.1">
    <property type="nucleotide sequence ID" value="NZ_JBHLWN010000076.1"/>
</dbReference>
<comment type="caution">
    <text evidence="6">The sequence shown here is derived from an EMBL/GenBank/DDBJ whole genome shotgun (WGS) entry which is preliminary data.</text>
</comment>